<dbReference type="OrthoDB" id="754892at2759"/>
<dbReference type="PANTHER" id="PTHR33982:SF5">
    <property type="entry name" value="OUTER ENVELOPE MEMBRANE PROTEIN 7"/>
    <property type="match status" value="1"/>
</dbReference>
<protein>
    <submittedName>
        <fullName evidence="2">Uncharacterized protein</fullName>
    </submittedName>
</protein>
<reference evidence="2 3" key="1">
    <citation type="journal article" date="2018" name="Mol. Plant">
        <title>The genome of Artemisia annua provides insight into the evolution of Asteraceae family and artemisinin biosynthesis.</title>
        <authorList>
            <person name="Shen Q."/>
            <person name="Zhang L."/>
            <person name="Liao Z."/>
            <person name="Wang S."/>
            <person name="Yan T."/>
            <person name="Shi P."/>
            <person name="Liu M."/>
            <person name="Fu X."/>
            <person name="Pan Q."/>
            <person name="Wang Y."/>
            <person name="Lv Z."/>
            <person name="Lu X."/>
            <person name="Zhang F."/>
            <person name="Jiang W."/>
            <person name="Ma Y."/>
            <person name="Chen M."/>
            <person name="Hao X."/>
            <person name="Li L."/>
            <person name="Tang Y."/>
            <person name="Lv G."/>
            <person name="Zhou Y."/>
            <person name="Sun X."/>
            <person name="Brodelius P.E."/>
            <person name="Rose J.K.C."/>
            <person name="Tang K."/>
        </authorList>
    </citation>
    <scope>NUCLEOTIDE SEQUENCE [LARGE SCALE GENOMIC DNA]</scope>
    <source>
        <strain evidence="3">cv. Huhao1</strain>
        <tissue evidence="2">Leaf</tissue>
    </source>
</reference>
<organism evidence="2 3">
    <name type="scientific">Artemisia annua</name>
    <name type="common">Sweet wormwood</name>
    <dbReference type="NCBI Taxonomy" id="35608"/>
    <lineage>
        <taxon>Eukaryota</taxon>
        <taxon>Viridiplantae</taxon>
        <taxon>Streptophyta</taxon>
        <taxon>Embryophyta</taxon>
        <taxon>Tracheophyta</taxon>
        <taxon>Spermatophyta</taxon>
        <taxon>Magnoliopsida</taxon>
        <taxon>eudicotyledons</taxon>
        <taxon>Gunneridae</taxon>
        <taxon>Pentapetalae</taxon>
        <taxon>asterids</taxon>
        <taxon>campanulids</taxon>
        <taxon>Asterales</taxon>
        <taxon>Asteraceae</taxon>
        <taxon>Asteroideae</taxon>
        <taxon>Anthemideae</taxon>
        <taxon>Artemisiinae</taxon>
        <taxon>Artemisia</taxon>
    </lineage>
</organism>
<keyword evidence="3" id="KW-1185">Reference proteome</keyword>
<dbReference type="Proteomes" id="UP000245207">
    <property type="component" value="Unassembled WGS sequence"/>
</dbReference>
<gene>
    <name evidence="2" type="ORF">CTI12_AA418420</name>
</gene>
<dbReference type="GO" id="GO:0009707">
    <property type="term" value="C:chloroplast outer membrane"/>
    <property type="evidence" value="ECO:0007669"/>
    <property type="project" value="TreeGrafter"/>
</dbReference>
<evidence type="ECO:0000256" key="1">
    <source>
        <dbReference type="SAM" id="Phobius"/>
    </source>
</evidence>
<accession>A0A2U1M5N1</accession>
<evidence type="ECO:0000313" key="3">
    <source>
        <dbReference type="Proteomes" id="UP000245207"/>
    </source>
</evidence>
<keyword evidence="1" id="KW-1133">Transmembrane helix</keyword>
<sequence>MAGETIQLKAGEANPLKTVAVVLGALAFGWAAIELALKPLLGKASKDKSVEAKAKELAKEVEDAADLASASVTEAVAEATS</sequence>
<comment type="caution">
    <text evidence="2">The sequence shown here is derived from an EMBL/GenBank/DDBJ whole genome shotgun (WGS) entry which is preliminary data.</text>
</comment>
<dbReference type="PANTHER" id="PTHR33982">
    <property type="entry name" value="OUTER ENVELOPE MEMBRANE PROTEIN 7-RELATED"/>
    <property type="match status" value="1"/>
</dbReference>
<name>A0A2U1M5N1_ARTAN</name>
<dbReference type="InterPro" id="IPR038944">
    <property type="entry name" value="OEP7-like"/>
</dbReference>
<keyword evidence="1" id="KW-0812">Transmembrane</keyword>
<dbReference type="EMBL" id="PKPP01006420">
    <property type="protein sequence ID" value="PWA56565.1"/>
    <property type="molecule type" value="Genomic_DNA"/>
</dbReference>
<feature type="transmembrane region" description="Helical" evidence="1">
    <location>
        <begin position="18"/>
        <end position="37"/>
    </location>
</feature>
<keyword evidence="1" id="KW-0472">Membrane</keyword>
<evidence type="ECO:0000313" key="2">
    <source>
        <dbReference type="EMBL" id="PWA56565.1"/>
    </source>
</evidence>
<dbReference type="AlphaFoldDB" id="A0A2U1M5N1"/>
<proteinExistence type="predicted"/>